<evidence type="ECO:0000256" key="4">
    <source>
        <dbReference type="ARBA" id="ARBA00004906"/>
    </source>
</evidence>
<evidence type="ECO:0000256" key="2">
    <source>
        <dbReference type="ARBA" id="ARBA00001947"/>
    </source>
</evidence>
<evidence type="ECO:0000313" key="18">
    <source>
        <dbReference type="Proteomes" id="UP001151287"/>
    </source>
</evidence>
<dbReference type="PROSITE" id="PS51873">
    <property type="entry name" value="TRIAD"/>
    <property type="match status" value="1"/>
</dbReference>
<accession>A0A9Q0C355</accession>
<dbReference type="Pfam" id="PF01485">
    <property type="entry name" value="IBR"/>
    <property type="match status" value="1"/>
</dbReference>
<keyword evidence="8" id="KW-0479">Metal-binding</keyword>
<comment type="catalytic activity">
    <reaction evidence="1">
        <text>[E2 ubiquitin-conjugating enzyme]-S-ubiquitinyl-L-cysteine + [acceptor protein]-L-lysine = [E2 ubiquitin-conjugating enzyme]-L-cysteine + [acceptor protein]-N(6)-ubiquitinyl-L-lysine.</text>
        <dbReference type="EC" id="2.3.2.31"/>
    </reaction>
</comment>
<keyword evidence="12" id="KW-0862">Zinc</keyword>
<dbReference type="SMART" id="SM00647">
    <property type="entry name" value="IBR"/>
    <property type="match status" value="2"/>
</dbReference>
<evidence type="ECO:0000256" key="14">
    <source>
        <dbReference type="SAM" id="MobiDB-lite"/>
    </source>
</evidence>
<dbReference type="PROSITE" id="PS50089">
    <property type="entry name" value="ZF_RING_2"/>
    <property type="match status" value="1"/>
</dbReference>
<evidence type="ECO:0000259" key="15">
    <source>
        <dbReference type="PROSITE" id="PS50089"/>
    </source>
</evidence>
<dbReference type="InterPro" id="IPR013083">
    <property type="entry name" value="Znf_RING/FYVE/PHD"/>
</dbReference>
<dbReference type="Pfam" id="PF22605">
    <property type="entry name" value="IBR_2"/>
    <property type="match status" value="1"/>
</dbReference>
<dbReference type="InterPro" id="IPR002867">
    <property type="entry name" value="IBR_dom"/>
</dbReference>
<dbReference type="GO" id="GO:0061630">
    <property type="term" value="F:ubiquitin protein ligase activity"/>
    <property type="evidence" value="ECO:0007669"/>
    <property type="project" value="UniProtKB-EC"/>
</dbReference>
<name>A0A9Q0C355_9POAL</name>
<dbReference type="Pfam" id="PF19422">
    <property type="entry name" value="Ariadne"/>
    <property type="match status" value="1"/>
</dbReference>
<dbReference type="PANTHER" id="PTHR11685">
    <property type="entry name" value="RBR FAMILY RING FINGER AND IBR DOMAIN-CONTAINING"/>
    <property type="match status" value="1"/>
</dbReference>
<evidence type="ECO:0000313" key="17">
    <source>
        <dbReference type="EMBL" id="KAJ1686390.1"/>
    </source>
</evidence>
<evidence type="ECO:0000256" key="7">
    <source>
        <dbReference type="ARBA" id="ARBA00022679"/>
    </source>
</evidence>
<dbReference type="Gene3D" id="1.20.120.1750">
    <property type="match status" value="1"/>
</dbReference>
<gene>
    <name evidence="17" type="ORF">LUZ63_017780</name>
</gene>
<comment type="function">
    <text evidence="3">Might act as an E3 ubiquitin-protein ligase, or as part of E3 complex, which accepts ubiquitin from specific E2 ubiquitin-conjugating enzymes and then transfers it to substrates.</text>
</comment>
<dbReference type="FunFam" id="1.20.120.1750:FF:000013">
    <property type="entry name" value="RBR-type E3 ubiquitin transferase"/>
    <property type="match status" value="1"/>
</dbReference>
<dbReference type="InterPro" id="IPR031127">
    <property type="entry name" value="E3_UB_ligase_RBR"/>
</dbReference>
<dbReference type="InterPro" id="IPR001841">
    <property type="entry name" value="Znf_RING"/>
</dbReference>
<feature type="domain" description="RING-type" evidence="16">
    <location>
        <begin position="121"/>
        <end position="335"/>
    </location>
</feature>
<feature type="domain" description="RING-type" evidence="15">
    <location>
        <begin position="125"/>
        <end position="173"/>
    </location>
</feature>
<dbReference type="SUPFAM" id="SSF57850">
    <property type="entry name" value="RING/U-box"/>
    <property type="match status" value="3"/>
</dbReference>
<dbReference type="InterPro" id="IPR044066">
    <property type="entry name" value="TRIAD_supradom"/>
</dbReference>
<feature type="region of interest" description="Disordered" evidence="14">
    <location>
        <begin position="559"/>
        <end position="609"/>
    </location>
</feature>
<comment type="cofactor">
    <cofactor evidence="2">
        <name>Zn(2+)</name>
        <dbReference type="ChEBI" id="CHEBI:29105"/>
    </cofactor>
</comment>
<evidence type="ECO:0000256" key="3">
    <source>
        <dbReference type="ARBA" id="ARBA00003976"/>
    </source>
</evidence>
<dbReference type="EMBL" id="JAMQYH010000005">
    <property type="protein sequence ID" value="KAJ1686390.1"/>
    <property type="molecule type" value="Genomic_DNA"/>
</dbReference>
<dbReference type="InterPro" id="IPR054694">
    <property type="entry name" value="Parkin-like_IBR"/>
</dbReference>
<reference evidence="17" key="1">
    <citation type="journal article" date="2022" name="Cell">
        <title>Repeat-based holocentromeres influence genome architecture and karyotype evolution.</title>
        <authorList>
            <person name="Hofstatter P.G."/>
            <person name="Thangavel G."/>
            <person name="Lux T."/>
            <person name="Neumann P."/>
            <person name="Vondrak T."/>
            <person name="Novak P."/>
            <person name="Zhang M."/>
            <person name="Costa L."/>
            <person name="Castellani M."/>
            <person name="Scott A."/>
            <person name="Toegelov H."/>
            <person name="Fuchs J."/>
            <person name="Mata-Sucre Y."/>
            <person name="Dias Y."/>
            <person name="Vanzela A.L.L."/>
            <person name="Huettel B."/>
            <person name="Almeida C.C.S."/>
            <person name="Simkova H."/>
            <person name="Souza G."/>
            <person name="Pedrosa-Harand A."/>
            <person name="Macas J."/>
            <person name="Mayer K.F.X."/>
            <person name="Houben A."/>
            <person name="Marques A."/>
        </authorList>
    </citation>
    <scope>NUCLEOTIDE SEQUENCE</scope>
    <source>
        <strain evidence="17">RhyBre1mFocal</strain>
    </source>
</reference>
<evidence type="ECO:0000256" key="1">
    <source>
        <dbReference type="ARBA" id="ARBA00001798"/>
    </source>
</evidence>
<evidence type="ECO:0000256" key="5">
    <source>
        <dbReference type="ARBA" id="ARBA00005884"/>
    </source>
</evidence>
<keyword evidence="9" id="KW-0677">Repeat</keyword>
<protein>
    <recommendedName>
        <fullName evidence="6">RBR-type E3 ubiquitin transferase</fullName>
        <ecNumber evidence="6">2.3.2.31</ecNumber>
    </recommendedName>
</protein>
<evidence type="ECO:0000256" key="6">
    <source>
        <dbReference type="ARBA" id="ARBA00012251"/>
    </source>
</evidence>
<evidence type="ECO:0000256" key="9">
    <source>
        <dbReference type="ARBA" id="ARBA00022737"/>
    </source>
</evidence>
<dbReference type="Pfam" id="PF21235">
    <property type="entry name" value="UBA_ARI1"/>
    <property type="match status" value="1"/>
</dbReference>
<dbReference type="AlphaFoldDB" id="A0A9Q0C355"/>
<dbReference type="InterPro" id="IPR045840">
    <property type="entry name" value="Ariadne"/>
</dbReference>
<dbReference type="CDD" id="cd22586">
    <property type="entry name" value="Rcat_RBR_ARI1-like"/>
    <property type="match status" value="1"/>
</dbReference>
<evidence type="ECO:0000256" key="10">
    <source>
        <dbReference type="ARBA" id="ARBA00022771"/>
    </source>
</evidence>
<dbReference type="CDD" id="cd20346">
    <property type="entry name" value="BRcat_RBR_ANKIB1"/>
    <property type="match status" value="1"/>
</dbReference>
<comment type="caution">
    <text evidence="17">The sequence shown here is derived from an EMBL/GenBank/DDBJ whole genome shotgun (WGS) entry which is preliminary data.</text>
</comment>
<keyword evidence="7" id="KW-0808">Transferase</keyword>
<keyword evidence="11" id="KW-0833">Ubl conjugation pathway</keyword>
<sequence>MALDDAYASSSDLDDDYYLSDQEEDAVEEDVLHVLEDDHTEECRWSESSVITKESLLAAQREDLRKVMDLLAVNEHHARTLLMHYRWDVERIFELLDQKGRDRLFSEAGVTLYKSKKSLTGTVTCIICFEEVLLDASTEMDCGHRFCNDCWTGHFIVKINEGLSRRIKCMAPKCNTICDESVIRALVSVDHPDLAEKFERFLLESYIEDNNTVKWCPSVPNCGNAIRVKGDAICEVECTCGMQFCFACLQEAHSPCSCLMWELWMKKCRDESETVNWITVNTKPCPKCHKPVDKNGGCNLVVCICGQAFCWLCAGPTGREHTWSSINGHSCGRFTEDQSKRTENARKNLFRYMHYHNRYKAHIDSMKQEATLKETIQAKIAASENKDSSKIKDYSWVTNGLVRLFRSRRVLSYSYPFAYYMFGDELFKDEMTPMERELKQNLFEEQQQQLEFNIEKLSGDLETNFQDLSDEKIIETMGRVINYSAIVDGLCKKMYQCIENELLYPLRSTHSISPYKSRGLEKAAELSIRWESSDKSIHFSKDSQTESCRHSDSNLLAAGSSSLGKRPVHQGLSSSDDSGCSSHKRERLAVGSDTTAAAAHPFDLNVSPT</sequence>
<evidence type="ECO:0000256" key="12">
    <source>
        <dbReference type="ARBA" id="ARBA00022833"/>
    </source>
</evidence>
<evidence type="ECO:0000256" key="11">
    <source>
        <dbReference type="ARBA" id="ARBA00022786"/>
    </source>
</evidence>
<evidence type="ECO:0000259" key="16">
    <source>
        <dbReference type="PROSITE" id="PS51873"/>
    </source>
</evidence>
<evidence type="ECO:0000256" key="13">
    <source>
        <dbReference type="PROSITE-ProRule" id="PRU00175"/>
    </source>
</evidence>
<dbReference type="GO" id="GO:0008270">
    <property type="term" value="F:zinc ion binding"/>
    <property type="evidence" value="ECO:0007669"/>
    <property type="project" value="UniProtKB-KW"/>
</dbReference>
<dbReference type="EC" id="2.3.2.31" evidence="6"/>
<evidence type="ECO:0000256" key="8">
    <source>
        <dbReference type="ARBA" id="ARBA00022723"/>
    </source>
</evidence>
<dbReference type="Gene3D" id="3.30.40.10">
    <property type="entry name" value="Zinc/RING finger domain, C3HC4 (zinc finger)"/>
    <property type="match status" value="1"/>
</dbReference>
<dbReference type="FunFam" id="3.30.40.10:FF:000019">
    <property type="entry name" value="RBR-type E3 ubiquitin transferase"/>
    <property type="match status" value="1"/>
</dbReference>
<proteinExistence type="inferred from homology"/>
<comment type="pathway">
    <text evidence="4">Protein modification; protein ubiquitination.</text>
</comment>
<keyword evidence="10 13" id="KW-0863">Zinc-finger</keyword>
<dbReference type="CDD" id="cd16773">
    <property type="entry name" value="RING-HC_RBR_TRIAD1"/>
    <property type="match status" value="1"/>
</dbReference>
<dbReference type="GO" id="GO:0016567">
    <property type="term" value="P:protein ubiquitination"/>
    <property type="evidence" value="ECO:0007669"/>
    <property type="project" value="InterPro"/>
</dbReference>
<dbReference type="InterPro" id="IPR048962">
    <property type="entry name" value="ARIH1-like_UBL"/>
</dbReference>
<dbReference type="Proteomes" id="UP001151287">
    <property type="component" value="Unassembled WGS sequence"/>
</dbReference>
<dbReference type="OrthoDB" id="10009520at2759"/>
<comment type="similarity">
    <text evidence="5">Belongs to the RBR family. Ariadne subfamily.</text>
</comment>
<organism evidence="17 18">
    <name type="scientific">Rhynchospora breviuscula</name>
    <dbReference type="NCBI Taxonomy" id="2022672"/>
    <lineage>
        <taxon>Eukaryota</taxon>
        <taxon>Viridiplantae</taxon>
        <taxon>Streptophyta</taxon>
        <taxon>Embryophyta</taxon>
        <taxon>Tracheophyta</taxon>
        <taxon>Spermatophyta</taxon>
        <taxon>Magnoliopsida</taxon>
        <taxon>Liliopsida</taxon>
        <taxon>Poales</taxon>
        <taxon>Cyperaceae</taxon>
        <taxon>Cyperoideae</taxon>
        <taxon>Rhynchosporeae</taxon>
        <taxon>Rhynchospora</taxon>
    </lineage>
</organism>
<keyword evidence="18" id="KW-1185">Reference proteome</keyword>